<proteinExistence type="inferred from homology"/>
<feature type="region of interest" description="Disordered" evidence="6">
    <location>
        <begin position="144"/>
        <end position="163"/>
    </location>
</feature>
<dbReference type="InterPro" id="IPR006571">
    <property type="entry name" value="TLDc_dom"/>
</dbReference>
<evidence type="ECO:0000256" key="6">
    <source>
        <dbReference type="SAM" id="MobiDB-lite"/>
    </source>
</evidence>
<organism evidence="8 9">
    <name type="scientific">Polyplosphaeria fusca</name>
    <dbReference type="NCBI Taxonomy" id="682080"/>
    <lineage>
        <taxon>Eukaryota</taxon>
        <taxon>Fungi</taxon>
        <taxon>Dikarya</taxon>
        <taxon>Ascomycota</taxon>
        <taxon>Pezizomycotina</taxon>
        <taxon>Dothideomycetes</taxon>
        <taxon>Pleosporomycetidae</taxon>
        <taxon>Pleosporales</taxon>
        <taxon>Tetraplosphaeriaceae</taxon>
        <taxon>Polyplosphaeria</taxon>
    </lineage>
</organism>
<dbReference type="OrthoDB" id="289228at2759"/>
<dbReference type="GO" id="GO:0005634">
    <property type="term" value="C:nucleus"/>
    <property type="evidence" value="ECO:0007669"/>
    <property type="project" value="TreeGrafter"/>
</dbReference>
<evidence type="ECO:0000313" key="9">
    <source>
        <dbReference type="Proteomes" id="UP000799444"/>
    </source>
</evidence>
<dbReference type="EMBL" id="ML996097">
    <property type="protein sequence ID" value="KAF2741301.1"/>
    <property type="molecule type" value="Genomic_DNA"/>
</dbReference>
<comment type="similarity">
    <text evidence="3">Belongs to the RTC5 family.</text>
</comment>
<protein>
    <recommendedName>
        <fullName evidence="4">Restriction of telomere capping protein 5</fullName>
    </recommendedName>
</protein>
<comment type="caution">
    <text evidence="8">The sequence shown here is derived from an EMBL/GenBank/DDBJ whole genome shotgun (WGS) entry which is preliminary data.</text>
</comment>
<dbReference type="GO" id="GO:0005737">
    <property type="term" value="C:cytoplasm"/>
    <property type="evidence" value="ECO:0007669"/>
    <property type="project" value="UniProtKB-SubCell"/>
</dbReference>
<evidence type="ECO:0000313" key="8">
    <source>
        <dbReference type="EMBL" id="KAF2741301.1"/>
    </source>
</evidence>
<evidence type="ECO:0000256" key="2">
    <source>
        <dbReference type="ARBA" id="ARBA00004496"/>
    </source>
</evidence>
<evidence type="ECO:0000256" key="1">
    <source>
        <dbReference type="ARBA" id="ARBA00002738"/>
    </source>
</evidence>
<accession>A0A9P4V955</accession>
<comment type="subcellular location">
    <subcellularLocation>
        <location evidence="2">Cytoplasm</location>
    </subcellularLocation>
</comment>
<dbReference type="GO" id="GO:0006979">
    <property type="term" value="P:response to oxidative stress"/>
    <property type="evidence" value="ECO:0007669"/>
    <property type="project" value="TreeGrafter"/>
</dbReference>
<keyword evidence="5" id="KW-0963">Cytoplasm</keyword>
<dbReference type="PROSITE" id="PS51886">
    <property type="entry name" value="TLDC"/>
    <property type="match status" value="1"/>
</dbReference>
<dbReference type="AlphaFoldDB" id="A0A9P4V955"/>
<dbReference type="Pfam" id="PF07534">
    <property type="entry name" value="TLD"/>
    <property type="match status" value="1"/>
</dbReference>
<gene>
    <name evidence="8" type="ORF">EJ04DRAFT_1799</name>
</gene>
<evidence type="ECO:0000256" key="3">
    <source>
        <dbReference type="ARBA" id="ARBA00006731"/>
    </source>
</evidence>
<dbReference type="PANTHER" id="PTHR23354">
    <property type="entry name" value="NUCLEOLAR PROTEIN 7/ESTROGEN RECEPTOR COACTIVATOR-RELATED"/>
    <property type="match status" value="1"/>
</dbReference>
<name>A0A9P4V955_9PLEO</name>
<feature type="compositionally biased region" description="Basic and acidic residues" evidence="6">
    <location>
        <begin position="144"/>
        <end position="155"/>
    </location>
</feature>
<evidence type="ECO:0000256" key="5">
    <source>
        <dbReference type="ARBA" id="ARBA00022490"/>
    </source>
</evidence>
<reference evidence="8" key="1">
    <citation type="journal article" date="2020" name="Stud. Mycol.">
        <title>101 Dothideomycetes genomes: a test case for predicting lifestyles and emergence of pathogens.</title>
        <authorList>
            <person name="Haridas S."/>
            <person name="Albert R."/>
            <person name="Binder M."/>
            <person name="Bloem J."/>
            <person name="Labutti K."/>
            <person name="Salamov A."/>
            <person name="Andreopoulos B."/>
            <person name="Baker S."/>
            <person name="Barry K."/>
            <person name="Bills G."/>
            <person name="Bluhm B."/>
            <person name="Cannon C."/>
            <person name="Castanera R."/>
            <person name="Culley D."/>
            <person name="Daum C."/>
            <person name="Ezra D."/>
            <person name="Gonzalez J."/>
            <person name="Henrissat B."/>
            <person name="Kuo A."/>
            <person name="Liang C."/>
            <person name="Lipzen A."/>
            <person name="Lutzoni F."/>
            <person name="Magnuson J."/>
            <person name="Mondo S."/>
            <person name="Nolan M."/>
            <person name="Ohm R."/>
            <person name="Pangilinan J."/>
            <person name="Park H.-J."/>
            <person name="Ramirez L."/>
            <person name="Alfaro M."/>
            <person name="Sun H."/>
            <person name="Tritt A."/>
            <person name="Yoshinaga Y."/>
            <person name="Zwiers L.-H."/>
            <person name="Turgeon B."/>
            <person name="Goodwin S."/>
            <person name="Spatafora J."/>
            <person name="Crous P."/>
            <person name="Grigoriev I."/>
        </authorList>
    </citation>
    <scope>NUCLEOTIDE SEQUENCE</scope>
    <source>
        <strain evidence="8">CBS 125425</strain>
    </source>
</reference>
<keyword evidence="9" id="KW-1185">Reference proteome</keyword>
<evidence type="ECO:0000259" key="7">
    <source>
        <dbReference type="PROSITE" id="PS51886"/>
    </source>
</evidence>
<dbReference type="PANTHER" id="PTHR23354:SF130">
    <property type="entry name" value="RESTRICTION OF TELOMERE CAPPING PROTEIN 5"/>
    <property type="match status" value="1"/>
</dbReference>
<evidence type="ECO:0000256" key="4">
    <source>
        <dbReference type="ARBA" id="ARBA00015163"/>
    </source>
</evidence>
<comment type="function">
    <text evidence="1">May be involved in a process influencing telomere capping.</text>
</comment>
<sequence length="627" mass="69243">MGQGSSSEAPHVTLEQLSHALAQRLAQKCFTQLELYCYTSVFRSLADSESGIRYWSEATLCRFLELPDALGVGSVLFHMASYLGAFPFPSQAPAILTHEALLKVIAIMTERHSAVIKTRSRETWMRELYRSLAVYDRGVKRDLEDGNGMEKDKKPRSSGAYGAPSSLGFAIDAPEDDEADGDQQDDDELVLAALDSMDAVEVFKHGEQSDVHHSIIPTDNFLKLVELLLLIAPLDPQDSIASFASQLSDDRITQLRLTANVILSSFGVEKNPGVTYRTFNAVVSSSLPYVFDGLNPLFEHFLFAKDFDLSKRKADSKNPTVEAHPVIPPPKPIANPEPVLREPSEILNLTVLSQLSFFIKGGSLFRRLRPLYSGNKHGFSMGSFEKQVFNWRAPSILLVTGTLLPEQATSTRERALADMLPPKRYPSSVPAEDVSNTTLTFGAYIPVQWKHSSKHCFGDQGATLFQLSPTHDVFPASTLSSDYVYFNRPPTYPAGVGFGTAVPHQSSAHNIHSHNPISLGPVSLHLDDALEFGIFTHLADGGGSFRPSQLPCRRHKNWQDRFEIEGLEIWGCGGDEEAEAQRREWAFQEREAEARRRINLGTGDIDADRELLKMAGLVGQGRSGGSV</sequence>
<dbReference type="SMART" id="SM00584">
    <property type="entry name" value="TLDc"/>
    <property type="match status" value="1"/>
</dbReference>
<feature type="domain" description="TLDc" evidence="7">
    <location>
        <begin position="345"/>
        <end position="573"/>
    </location>
</feature>
<dbReference type="Proteomes" id="UP000799444">
    <property type="component" value="Unassembled WGS sequence"/>
</dbReference>